<dbReference type="Pfam" id="PF08245">
    <property type="entry name" value="Mur_ligase_M"/>
    <property type="match status" value="1"/>
</dbReference>
<evidence type="ECO:0000259" key="1">
    <source>
        <dbReference type="Pfam" id="PF08245"/>
    </source>
</evidence>
<dbReference type="Gene3D" id="3.40.1190.10">
    <property type="entry name" value="Mur-like, catalytic domain"/>
    <property type="match status" value="1"/>
</dbReference>
<dbReference type="GO" id="GO:0016881">
    <property type="term" value="F:acid-amino acid ligase activity"/>
    <property type="evidence" value="ECO:0007669"/>
    <property type="project" value="InterPro"/>
</dbReference>
<accession>A0A849AI66</accession>
<dbReference type="PRINTS" id="PR01758">
    <property type="entry name" value="CAPSULEPROTB"/>
</dbReference>
<dbReference type="InterPro" id="IPR013221">
    <property type="entry name" value="Mur_ligase_cen"/>
</dbReference>
<dbReference type="InterPro" id="IPR050061">
    <property type="entry name" value="MurCDEF_pg_biosynth"/>
</dbReference>
<dbReference type="InterPro" id="IPR008337">
    <property type="entry name" value="Capsule_biosynth_CapB"/>
</dbReference>
<protein>
    <submittedName>
        <fullName evidence="2">Poly-gamma-glutamate synthase PgsB</fullName>
    </submittedName>
</protein>
<gene>
    <name evidence="2" type="primary">pgsB</name>
    <name evidence="2" type="ORF">HJ588_14800</name>
</gene>
<name>A0A849AI66_9MICO</name>
<dbReference type="InterPro" id="IPR036565">
    <property type="entry name" value="Mur-like_cat_sf"/>
</dbReference>
<proteinExistence type="predicted"/>
<dbReference type="GO" id="GO:0045227">
    <property type="term" value="P:capsule polysaccharide biosynthetic process"/>
    <property type="evidence" value="ECO:0007669"/>
    <property type="project" value="InterPro"/>
</dbReference>
<dbReference type="GO" id="GO:0005524">
    <property type="term" value="F:ATP binding"/>
    <property type="evidence" value="ECO:0007669"/>
    <property type="project" value="InterPro"/>
</dbReference>
<keyword evidence="3" id="KW-1185">Reference proteome</keyword>
<dbReference type="SUPFAM" id="SSF53623">
    <property type="entry name" value="MurD-like peptide ligases, catalytic domain"/>
    <property type="match status" value="1"/>
</dbReference>
<dbReference type="PANTHER" id="PTHR43445:SF1">
    <property type="entry name" value="PGA SYNTHASE CAPB"/>
    <property type="match status" value="1"/>
</dbReference>
<evidence type="ECO:0000313" key="2">
    <source>
        <dbReference type="EMBL" id="NNG40534.1"/>
    </source>
</evidence>
<dbReference type="PANTHER" id="PTHR43445">
    <property type="entry name" value="UDP-N-ACETYLMURAMATE--L-ALANINE LIGASE-RELATED"/>
    <property type="match status" value="1"/>
</dbReference>
<sequence>MIRQLAGLAILVLACTGLFGYWWLSLRAHNRRIDNLSVRLHVNGIRGKSTVTRLLAGVLREGGYVTVAKTTGSAARVIAPSGAETPIKRRGAPTINEQVDIVAEHVTPEVEALVIECMAVRPLYQEYSQERMVRSHITVITNVREDHQEEMGETLEEIADSMSATIPRDGILVTAEDRPHLRARLERNAAERGSTLIYADPRGVADEDMRGFDYLQFKENVAIGLVIARQLGISREAALQGMWRSVPDVGVVRLRSYPVRGAQVMWVPMFAANDRESVILTFDTLRAQFPPDAPVIGILNNRSDRGRRAELFADMVPQDLAHHLDHVITFGAYEETVIPRITEQGYPADRVHAMGDSVQPSLDQILDLVGSLAGPGGAVLVGMINIHTAQAELLIEHFAELAGDEHVDELAESRLVSRAPAGVRRMHRAAARRAVLTDG</sequence>
<dbReference type="NCBIfam" id="TIGR04012">
    <property type="entry name" value="poly_gGlu_PgsB"/>
    <property type="match status" value="1"/>
</dbReference>
<feature type="domain" description="Mur ligase central" evidence="1">
    <location>
        <begin position="44"/>
        <end position="192"/>
    </location>
</feature>
<evidence type="ECO:0000313" key="3">
    <source>
        <dbReference type="Proteomes" id="UP000557772"/>
    </source>
</evidence>
<reference evidence="2 3" key="1">
    <citation type="submission" date="2020-05" db="EMBL/GenBank/DDBJ databases">
        <title>Flexivirga sp. ID2601S isolated from air conditioner.</title>
        <authorList>
            <person name="Kim D.H."/>
        </authorList>
    </citation>
    <scope>NUCLEOTIDE SEQUENCE [LARGE SCALE GENOMIC DNA]</scope>
    <source>
        <strain evidence="2 3">ID2601S</strain>
    </source>
</reference>
<dbReference type="EMBL" id="JABENB010000002">
    <property type="protein sequence ID" value="NNG40534.1"/>
    <property type="molecule type" value="Genomic_DNA"/>
</dbReference>
<organism evidence="2 3">
    <name type="scientific">Flexivirga aerilata</name>
    <dbReference type="NCBI Taxonomy" id="1656889"/>
    <lineage>
        <taxon>Bacteria</taxon>
        <taxon>Bacillati</taxon>
        <taxon>Actinomycetota</taxon>
        <taxon>Actinomycetes</taxon>
        <taxon>Micrococcales</taxon>
        <taxon>Dermacoccaceae</taxon>
        <taxon>Flexivirga</taxon>
    </lineage>
</organism>
<dbReference type="PROSITE" id="PS51257">
    <property type="entry name" value="PROKAR_LIPOPROTEIN"/>
    <property type="match status" value="1"/>
</dbReference>
<dbReference type="RefSeq" id="WP_171156892.1">
    <property type="nucleotide sequence ID" value="NZ_JABENB010000002.1"/>
</dbReference>
<comment type="caution">
    <text evidence="2">The sequence shown here is derived from an EMBL/GenBank/DDBJ whole genome shotgun (WGS) entry which is preliminary data.</text>
</comment>
<dbReference type="AlphaFoldDB" id="A0A849AI66"/>
<dbReference type="GO" id="GO:0016020">
    <property type="term" value="C:membrane"/>
    <property type="evidence" value="ECO:0007669"/>
    <property type="project" value="InterPro"/>
</dbReference>
<dbReference type="Proteomes" id="UP000557772">
    <property type="component" value="Unassembled WGS sequence"/>
</dbReference>